<evidence type="ECO:0000256" key="3">
    <source>
        <dbReference type="ARBA" id="ARBA00023315"/>
    </source>
</evidence>
<dbReference type="STRING" id="983967.A0A1E4ST51"/>
<dbReference type="GO" id="GO:0004314">
    <property type="term" value="F:[acyl-carrier-protein] S-malonyltransferase activity"/>
    <property type="evidence" value="ECO:0007669"/>
    <property type="project" value="UniProtKB-EC"/>
</dbReference>
<keyword evidence="3" id="KW-0012">Acyltransferase</keyword>
<evidence type="ECO:0000259" key="5">
    <source>
        <dbReference type="SMART" id="SM00827"/>
    </source>
</evidence>
<keyword evidence="2" id="KW-0808">Transferase</keyword>
<dbReference type="InterPro" id="IPR001227">
    <property type="entry name" value="Ac_transferase_dom_sf"/>
</dbReference>
<dbReference type="AlphaFoldDB" id="A0A1E4ST51"/>
<evidence type="ECO:0000313" key="7">
    <source>
        <dbReference type="Proteomes" id="UP000094801"/>
    </source>
</evidence>
<dbReference type="Pfam" id="PF00698">
    <property type="entry name" value="Acyl_transf_1"/>
    <property type="match status" value="1"/>
</dbReference>
<gene>
    <name evidence="6" type="ORF">CANARDRAFT_10339</name>
</gene>
<dbReference type="SMART" id="SM00827">
    <property type="entry name" value="PKS_AT"/>
    <property type="match status" value="1"/>
</dbReference>
<dbReference type="InterPro" id="IPR014043">
    <property type="entry name" value="Acyl_transferase_dom"/>
</dbReference>
<dbReference type="InterPro" id="IPR016035">
    <property type="entry name" value="Acyl_Trfase/lysoPLipase"/>
</dbReference>
<dbReference type="PANTHER" id="PTHR42681:SF1">
    <property type="entry name" value="MALONYL-COA-ACYL CARRIER PROTEIN TRANSACYLASE, MITOCHONDRIAL"/>
    <property type="match status" value="1"/>
</dbReference>
<evidence type="ECO:0000256" key="2">
    <source>
        <dbReference type="ARBA" id="ARBA00022679"/>
    </source>
</evidence>
<organism evidence="6 7">
    <name type="scientific">[Candida] arabinofermentans NRRL YB-2248</name>
    <dbReference type="NCBI Taxonomy" id="983967"/>
    <lineage>
        <taxon>Eukaryota</taxon>
        <taxon>Fungi</taxon>
        <taxon>Dikarya</taxon>
        <taxon>Ascomycota</taxon>
        <taxon>Saccharomycotina</taxon>
        <taxon>Pichiomycetes</taxon>
        <taxon>Pichiales</taxon>
        <taxon>Pichiaceae</taxon>
        <taxon>Ogataea</taxon>
        <taxon>Ogataea/Candida clade</taxon>
    </lineage>
</organism>
<dbReference type="Proteomes" id="UP000094801">
    <property type="component" value="Unassembled WGS sequence"/>
</dbReference>
<accession>A0A1E4ST51</accession>
<evidence type="ECO:0000256" key="4">
    <source>
        <dbReference type="ARBA" id="ARBA00048462"/>
    </source>
</evidence>
<dbReference type="GO" id="GO:0006633">
    <property type="term" value="P:fatty acid biosynthetic process"/>
    <property type="evidence" value="ECO:0007669"/>
    <property type="project" value="TreeGrafter"/>
</dbReference>
<dbReference type="EC" id="2.3.1.39" evidence="1"/>
<protein>
    <recommendedName>
        <fullName evidence="1">[acyl-carrier-protein] S-malonyltransferase</fullName>
        <ecNumber evidence="1">2.3.1.39</ecNumber>
    </recommendedName>
</protein>
<reference evidence="7" key="1">
    <citation type="submission" date="2016-04" db="EMBL/GenBank/DDBJ databases">
        <title>Comparative genomics of biotechnologically important yeasts.</title>
        <authorList>
            <consortium name="DOE Joint Genome Institute"/>
            <person name="Riley R."/>
            <person name="Haridas S."/>
            <person name="Wolfe K.H."/>
            <person name="Lopes M.R."/>
            <person name="Hittinger C.T."/>
            <person name="Goker M."/>
            <person name="Salamov A."/>
            <person name="Wisecaver J."/>
            <person name="Long T.M."/>
            <person name="Aerts A.L."/>
            <person name="Barry K."/>
            <person name="Choi C."/>
            <person name="Clum A."/>
            <person name="Coughlan A.Y."/>
            <person name="Deshpande S."/>
            <person name="Douglass A.P."/>
            <person name="Hanson S.J."/>
            <person name="Klenk H.-P."/>
            <person name="Labutti K."/>
            <person name="Lapidus A."/>
            <person name="Lindquist E."/>
            <person name="Lipzen A."/>
            <person name="Meier-Kolthoff J.P."/>
            <person name="Ohm R.A."/>
            <person name="Otillar R.P."/>
            <person name="Pangilinan J."/>
            <person name="Peng Y."/>
            <person name="Rokas A."/>
            <person name="Rosa C.A."/>
            <person name="Scheuner C."/>
            <person name="Sibirny A.A."/>
            <person name="Slot J.C."/>
            <person name="Stielow J.B."/>
            <person name="Sun H."/>
            <person name="Kurtzman C.P."/>
            <person name="Blackwell M."/>
            <person name="Grigoriev I.V."/>
            <person name="Jeffries T.W."/>
        </authorList>
    </citation>
    <scope>NUCLEOTIDE SEQUENCE [LARGE SCALE GENOMIC DNA]</scope>
    <source>
        <strain evidence="7">NRRL YB-2248</strain>
    </source>
</reference>
<feature type="domain" description="Malonyl-CoA:ACP transacylase (MAT)" evidence="5">
    <location>
        <begin position="17"/>
        <end position="329"/>
    </location>
</feature>
<dbReference type="Gene3D" id="3.30.70.250">
    <property type="entry name" value="Malonyl-CoA ACP transacylase, ACP-binding"/>
    <property type="match status" value="1"/>
</dbReference>
<name>A0A1E4ST51_9ASCO</name>
<dbReference type="PANTHER" id="PTHR42681">
    <property type="entry name" value="MALONYL-COA-ACYL CARRIER PROTEIN TRANSACYLASE, MITOCHONDRIAL"/>
    <property type="match status" value="1"/>
</dbReference>
<proteinExistence type="predicted"/>
<dbReference type="EMBL" id="KV453877">
    <property type="protein sequence ID" value="ODV82679.1"/>
    <property type="molecule type" value="Genomic_DNA"/>
</dbReference>
<evidence type="ECO:0000313" key="6">
    <source>
        <dbReference type="EMBL" id="ODV82679.1"/>
    </source>
</evidence>
<dbReference type="SUPFAM" id="SSF52151">
    <property type="entry name" value="FabD/lysophospholipase-like"/>
    <property type="match status" value="1"/>
</dbReference>
<dbReference type="OrthoDB" id="541883at2759"/>
<sequence length="368" mass="41805">MLSRQFKRFASTKRVVVCPGQGQFSTGHLYQLSKFSNLPQVLKVLDEVDAKLPEIELSKYIRNPDKLLNDSKSIETLQKTSIQQPMLILSSHLTKIIYDSIYGIDLLKDANYMIGHSLGEITSLVLQDTIPWHKGVELAYNRGKLMENLIQDSPTTLGDKYSMQALLFQPTHFKIIIQELEKLNVNISNFNNYQQVVISGLENELNDKLSELRKWLADSKIWKTRIRAVDLNVSIPFHHPILQSIEPELTTLFNNATSESLGDLKIPVFSCLNGELTTDINTQIENIIKVTSKPVKFLNCLENFQIGSGGLLEHGDNVEFIHFGGSTFNITEKFYGDFLKLKKEAGLPTNYKNYAVDDMDTIKDLYSK</sequence>
<comment type="catalytic activity">
    <reaction evidence="4">
        <text>holo-[ACP] + malonyl-CoA = malonyl-[ACP] + CoA</text>
        <dbReference type="Rhea" id="RHEA:41792"/>
        <dbReference type="Rhea" id="RHEA-COMP:9623"/>
        <dbReference type="Rhea" id="RHEA-COMP:9685"/>
        <dbReference type="ChEBI" id="CHEBI:57287"/>
        <dbReference type="ChEBI" id="CHEBI:57384"/>
        <dbReference type="ChEBI" id="CHEBI:64479"/>
        <dbReference type="ChEBI" id="CHEBI:78449"/>
        <dbReference type="EC" id="2.3.1.39"/>
    </reaction>
</comment>
<evidence type="ECO:0000256" key="1">
    <source>
        <dbReference type="ARBA" id="ARBA00013258"/>
    </source>
</evidence>
<dbReference type="InterPro" id="IPR050858">
    <property type="entry name" value="Mal-CoA-ACP_Trans/PKS_FabD"/>
</dbReference>
<keyword evidence="7" id="KW-1185">Reference proteome</keyword>
<dbReference type="GO" id="GO:0005739">
    <property type="term" value="C:mitochondrion"/>
    <property type="evidence" value="ECO:0007669"/>
    <property type="project" value="TreeGrafter"/>
</dbReference>
<dbReference type="Gene3D" id="3.40.366.10">
    <property type="entry name" value="Malonyl-Coenzyme A Acyl Carrier Protein, domain 2"/>
    <property type="match status" value="1"/>
</dbReference>